<dbReference type="GO" id="GO:0046685">
    <property type="term" value="P:response to arsenic-containing substance"/>
    <property type="evidence" value="ECO:0007669"/>
    <property type="project" value="UniProtKB-KW"/>
</dbReference>
<reference evidence="3" key="1">
    <citation type="submission" date="2018-05" db="EMBL/GenBank/DDBJ databases">
        <authorList>
            <person name="Lanie J.A."/>
            <person name="Ng W.-L."/>
            <person name="Kazmierczak K.M."/>
            <person name="Andrzejewski T.M."/>
            <person name="Davidsen T.M."/>
            <person name="Wayne K.J."/>
            <person name="Tettelin H."/>
            <person name="Glass J.I."/>
            <person name="Rusch D."/>
            <person name="Podicherti R."/>
            <person name="Tsui H.-C.T."/>
            <person name="Winkler M.E."/>
        </authorList>
    </citation>
    <scope>NUCLEOTIDE SEQUENCE</scope>
</reference>
<dbReference type="SUPFAM" id="SSF52788">
    <property type="entry name" value="Phosphotyrosine protein phosphatases I"/>
    <property type="match status" value="1"/>
</dbReference>
<evidence type="ECO:0000313" key="3">
    <source>
        <dbReference type="EMBL" id="SVD28796.1"/>
    </source>
</evidence>
<dbReference type="SMART" id="SM00226">
    <property type="entry name" value="LMWPc"/>
    <property type="match status" value="1"/>
</dbReference>
<dbReference type="Gene3D" id="3.40.50.2300">
    <property type="match status" value="1"/>
</dbReference>
<evidence type="ECO:0000256" key="1">
    <source>
        <dbReference type="ARBA" id="ARBA00022849"/>
    </source>
</evidence>
<dbReference type="PANTHER" id="PTHR43428:SF1">
    <property type="entry name" value="ARSENATE REDUCTASE"/>
    <property type="match status" value="1"/>
</dbReference>
<dbReference type="EMBL" id="UINC01141202">
    <property type="protein sequence ID" value="SVD28796.1"/>
    <property type="molecule type" value="Genomic_DNA"/>
</dbReference>
<evidence type="ECO:0000259" key="2">
    <source>
        <dbReference type="SMART" id="SM00226"/>
    </source>
</evidence>
<gene>
    <name evidence="3" type="ORF">METZ01_LOCUS381650</name>
</gene>
<accession>A0A382U3B0</accession>
<dbReference type="CDD" id="cd16345">
    <property type="entry name" value="LMWP_ArsC"/>
    <property type="match status" value="1"/>
</dbReference>
<dbReference type="PANTHER" id="PTHR43428">
    <property type="entry name" value="ARSENATE REDUCTASE"/>
    <property type="match status" value="1"/>
</dbReference>
<sequence>MEKRQKVLFVCTGNSCRSQIAEGLLKHKNSDRYDVFSAGSNPSRVHPSAITVMKEWDIDISGNSSDSLDEYLNMGIDIVITVCDDANQVCPVFPGNVHRYHWSIDDPFCGWNPEPSQLDNFRETRQILNKHILEFLNTMEQQ</sequence>
<dbReference type="AlphaFoldDB" id="A0A382U3B0"/>
<feature type="domain" description="Phosphotyrosine protein phosphatase I" evidence="2">
    <location>
        <begin position="5"/>
        <end position="138"/>
    </location>
</feature>
<dbReference type="Pfam" id="PF01451">
    <property type="entry name" value="LMWPc"/>
    <property type="match status" value="1"/>
</dbReference>
<protein>
    <recommendedName>
        <fullName evidence="2">Phosphotyrosine protein phosphatase I domain-containing protein</fullName>
    </recommendedName>
</protein>
<dbReference type="InterPro" id="IPR023485">
    <property type="entry name" value="Ptyr_pPase"/>
</dbReference>
<keyword evidence="1" id="KW-0059">Arsenical resistance</keyword>
<organism evidence="3">
    <name type="scientific">marine metagenome</name>
    <dbReference type="NCBI Taxonomy" id="408172"/>
    <lineage>
        <taxon>unclassified sequences</taxon>
        <taxon>metagenomes</taxon>
        <taxon>ecological metagenomes</taxon>
    </lineage>
</organism>
<name>A0A382U3B0_9ZZZZ</name>
<proteinExistence type="predicted"/>
<dbReference type="InterPro" id="IPR036196">
    <property type="entry name" value="Ptyr_pPase_sf"/>
</dbReference>